<dbReference type="Proteomes" id="UP001597302">
    <property type="component" value="Unassembled WGS sequence"/>
</dbReference>
<dbReference type="RefSeq" id="WP_242679628.1">
    <property type="nucleotide sequence ID" value="NZ_CBCSAJ010000046.1"/>
</dbReference>
<sequence length="121" mass="13050">MNAVTPLNDNGYCSSGLRTPRDAEYDIFSRVTRMLRQSPGKADNQETIQAVFKNSQLWTLLATDLAEPANGLPDATKAGLISLAGFAIRHGQAVMAGQATTEALIDINMTIMRGLRGEVRA</sequence>
<gene>
    <name evidence="1" type="primary">flaF</name>
    <name evidence="1" type="ORF">ACFQ5P_01190</name>
</gene>
<protein>
    <submittedName>
        <fullName evidence="1">Flagellar biosynthesis regulator FlaF</fullName>
    </submittedName>
</protein>
<comment type="caution">
    <text evidence="1">The sequence shown here is derived from an EMBL/GenBank/DDBJ whole genome shotgun (WGS) entry which is preliminary data.</text>
</comment>
<dbReference type="EMBL" id="JBHTOQ010000003">
    <property type="protein sequence ID" value="MFD1479899.1"/>
    <property type="molecule type" value="Genomic_DNA"/>
</dbReference>
<accession>A0ABW4DTI3</accession>
<keyword evidence="1" id="KW-0969">Cilium</keyword>
<organism evidence="1 2">
    <name type="scientific">Paracoccus nototheniae</name>
    <dbReference type="NCBI Taxonomy" id="2489002"/>
    <lineage>
        <taxon>Bacteria</taxon>
        <taxon>Pseudomonadati</taxon>
        <taxon>Pseudomonadota</taxon>
        <taxon>Alphaproteobacteria</taxon>
        <taxon>Rhodobacterales</taxon>
        <taxon>Paracoccaceae</taxon>
        <taxon>Paracoccus</taxon>
    </lineage>
</organism>
<dbReference type="NCBIfam" id="NF009435">
    <property type="entry name" value="PRK12794.1"/>
    <property type="match status" value="1"/>
</dbReference>
<proteinExistence type="predicted"/>
<evidence type="ECO:0000313" key="1">
    <source>
        <dbReference type="EMBL" id="MFD1479899.1"/>
    </source>
</evidence>
<name>A0ABW4DTI3_9RHOB</name>
<keyword evidence="2" id="KW-1185">Reference proteome</keyword>
<dbReference type="Pfam" id="PF07309">
    <property type="entry name" value="FlaF"/>
    <property type="match status" value="1"/>
</dbReference>
<reference evidence="2" key="1">
    <citation type="journal article" date="2019" name="Int. J. Syst. Evol. Microbiol.">
        <title>The Global Catalogue of Microorganisms (GCM) 10K type strain sequencing project: providing services to taxonomists for standard genome sequencing and annotation.</title>
        <authorList>
            <consortium name="The Broad Institute Genomics Platform"/>
            <consortium name="The Broad Institute Genome Sequencing Center for Infectious Disease"/>
            <person name="Wu L."/>
            <person name="Ma J."/>
        </authorList>
    </citation>
    <scope>NUCLEOTIDE SEQUENCE [LARGE SCALE GENOMIC DNA]</scope>
    <source>
        <strain evidence="2">CCM 8875</strain>
    </source>
</reference>
<keyword evidence="1" id="KW-0282">Flagellum</keyword>
<keyword evidence="1" id="KW-0966">Cell projection</keyword>
<evidence type="ECO:0000313" key="2">
    <source>
        <dbReference type="Proteomes" id="UP001597302"/>
    </source>
</evidence>
<dbReference type="InterPro" id="IPR010845">
    <property type="entry name" value="FlaF"/>
</dbReference>